<proteinExistence type="predicted"/>
<dbReference type="EMBL" id="ML143421">
    <property type="protein sequence ID" value="TBU28511.1"/>
    <property type="molecule type" value="Genomic_DNA"/>
</dbReference>
<evidence type="ECO:0000313" key="3">
    <source>
        <dbReference type="EMBL" id="TBU59328.1"/>
    </source>
</evidence>
<sequence>MLSDLRNLSCQPLWAAMPYPHHPSPLSITVTRLTLRFFGLAEVLAFAMMDPNLEVAPFSYPSNFRSKLSNLWWNRRTATPSQLTVSYPRQHCKSCCLALSRRSSTNYVHTDHTVIYNPSLPQADCGRRTFPPPTQTCLDVNIPSPLLPPISLIRLSFAQVRKDIRWRPEGFEMTAEDKDLTPFALRSHTLVPLSLAYFRDDIRRRKEAFETSLPLEPQIEDEERPPSPSVGSNVAERTKLGTVPVSVAFPNTYSRNSSPGPTYSCPVRGRPPFANAMDDGPSIIDDTLIAVYEDYGALSLYEMGYGIAEESARESTYKPLETFLDLEDASFG</sequence>
<dbReference type="AlphaFoldDB" id="A0A4Q9MQJ2"/>
<dbReference type="OrthoDB" id="2754366at2759"/>
<accession>A0A4Q9MQJ2</accession>
<name>A0A4Q9MQJ2_9APHY</name>
<protein>
    <submittedName>
        <fullName evidence="2">Uncharacterized protein</fullName>
    </submittedName>
</protein>
<evidence type="ECO:0000313" key="4">
    <source>
        <dbReference type="Proteomes" id="UP000292082"/>
    </source>
</evidence>
<evidence type="ECO:0000256" key="1">
    <source>
        <dbReference type="SAM" id="MobiDB-lite"/>
    </source>
</evidence>
<evidence type="ECO:0000313" key="2">
    <source>
        <dbReference type="EMBL" id="TBU28511.1"/>
    </source>
</evidence>
<dbReference type="Proteomes" id="UP000292957">
    <property type="component" value="Unassembled WGS sequence"/>
</dbReference>
<dbReference type="Proteomes" id="UP000292082">
    <property type="component" value="Unassembled WGS sequence"/>
</dbReference>
<dbReference type="EMBL" id="ML145115">
    <property type="protein sequence ID" value="TBU59328.1"/>
    <property type="molecule type" value="Genomic_DNA"/>
</dbReference>
<keyword evidence="4" id="KW-1185">Reference proteome</keyword>
<gene>
    <name evidence="3" type="ORF">BD310DRAFT_420541</name>
    <name evidence="2" type="ORF">BD311DRAFT_324878</name>
</gene>
<organism evidence="2">
    <name type="scientific">Dichomitus squalens</name>
    <dbReference type="NCBI Taxonomy" id="114155"/>
    <lineage>
        <taxon>Eukaryota</taxon>
        <taxon>Fungi</taxon>
        <taxon>Dikarya</taxon>
        <taxon>Basidiomycota</taxon>
        <taxon>Agaricomycotina</taxon>
        <taxon>Agaricomycetes</taxon>
        <taxon>Polyporales</taxon>
        <taxon>Polyporaceae</taxon>
        <taxon>Dichomitus</taxon>
    </lineage>
</organism>
<feature type="region of interest" description="Disordered" evidence="1">
    <location>
        <begin position="213"/>
        <end position="233"/>
    </location>
</feature>
<reference evidence="2 4" key="1">
    <citation type="submission" date="2019-01" db="EMBL/GenBank/DDBJ databases">
        <title>Draft genome sequences of three monokaryotic isolates of the white-rot basidiomycete fungus Dichomitus squalens.</title>
        <authorList>
            <consortium name="DOE Joint Genome Institute"/>
            <person name="Lopez S.C."/>
            <person name="Andreopoulos B."/>
            <person name="Pangilinan J."/>
            <person name="Lipzen A."/>
            <person name="Riley R."/>
            <person name="Ahrendt S."/>
            <person name="Ng V."/>
            <person name="Barry K."/>
            <person name="Daum C."/>
            <person name="Grigoriev I.V."/>
            <person name="Hilden K.S."/>
            <person name="Makela M.R."/>
            <person name="de Vries R.P."/>
        </authorList>
    </citation>
    <scope>NUCLEOTIDE SEQUENCE [LARGE SCALE GENOMIC DNA]</scope>
    <source>
        <strain evidence="3 4">CBS 464.89</strain>
        <strain evidence="2">OM18370.1</strain>
    </source>
</reference>